<name>A0A0K0D9V8_ANGCA</name>
<dbReference type="AlphaFoldDB" id="A0A0K0D9V8"/>
<keyword evidence="1" id="KW-1185">Reference proteome</keyword>
<reference evidence="2" key="2">
    <citation type="submission" date="2017-02" db="UniProtKB">
        <authorList>
            <consortium name="WormBaseParasite"/>
        </authorList>
    </citation>
    <scope>IDENTIFICATION</scope>
</reference>
<protein>
    <submittedName>
        <fullName evidence="2">Uncharacterized protein</fullName>
    </submittedName>
</protein>
<sequence>MTCGDFLMHPVTAAILSDRSGTNLLTGKDKTHGELKVPDRTKDRKEICQTLIPEWSKEEKLDIILLLLLVVGGQEGIEEADDSETSFVAPKRSRNMNQNTGNKVVFTTAIVVKQFGASCRMKS</sequence>
<proteinExistence type="predicted"/>
<organism evidence="1 2">
    <name type="scientific">Angiostrongylus cantonensis</name>
    <name type="common">Rat lungworm</name>
    <dbReference type="NCBI Taxonomy" id="6313"/>
    <lineage>
        <taxon>Eukaryota</taxon>
        <taxon>Metazoa</taxon>
        <taxon>Ecdysozoa</taxon>
        <taxon>Nematoda</taxon>
        <taxon>Chromadorea</taxon>
        <taxon>Rhabditida</taxon>
        <taxon>Rhabditina</taxon>
        <taxon>Rhabditomorpha</taxon>
        <taxon>Strongyloidea</taxon>
        <taxon>Metastrongylidae</taxon>
        <taxon>Angiostrongylus</taxon>
    </lineage>
</organism>
<accession>A0A0K0D9V8</accession>
<dbReference type="Proteomes" id="UP000035642">
    <property type="component" value="Unassembled WGS sequence"/>
</dbReference>
<evidence type="ECO:0000313" key="1">
    <source>
        <dbReference type="Proteomes" id="UP000035642"/>
    </source>
</evidence>
<reference evidence="1" key="1">
    <citation type="submission" date="2012-09" db="EMBL/GenBank/DDBJ databases">
        <authorList>
            <person name="Martin A.A."/>
        </authorList>
    </citation>
    <scope>NUCLEOTIDE SEQUENCE</scope>
</reference>
<dbReference type="WBParaSite" id="ACAC_0000696601-mRNA-1">
    <property type="protein sequence ID" value="ACAC_0000696601-mRNA-1"/>
    <property type="gene ID" value="ACAC_0000696601"/>
</dbReference>
<evidence type="ECO:0000313" key="2">
    <source>
        <dbReference type="WBParaSite" id="ACAC_0000696601-mRNA-1"/>
    </source>
</evidence>